<evidence type="ECO:0000313" key="5">
    <source>
        <dbReference type="Proteomes" id="UP000274756"/>
    </source>
</evidence>
<feature type="compositionally biased region" description="Basic residues" evidence="1">
    <location>
        <begin position="157"/>
        <end position="173"/>
    </location>
</feature>
<evidence type="ECO:0000313" key="6">
    <source>
        <dbReference type="WBParaSite" id="DME_0000293301-mRNA-1"/>
    </source>
</evidence>
<feature type="domain" description="Transducer of regulated CREB activity N-terminal" evidence="2">
    <location>
        <begin position="18"/>
        <end position="60"/>
    </location>
</feature>
<protein>
    <submittedName>
        <fullName evidence="6">TORC_N domain-containing protein</fullName>
    </submittedName>
</protein>
<dbReference type="GO" id="GO:0008140">
    <property type="term" value="F:cAMP response element binding protein binding"/>
    <property type="evidence" value="ECO:0007669"/>
    <property type="project" value="InterPro"/>
</dbReference>
<dbReference type="STRING" id="318479.A0A0N4U7H2"/>
<gene>
    <name evidence="3" type="ORF">DME_LOCUS162</name>
</gene>
<evidence type="ECO:0000259" key="2">
    <source>
        <dbReference type="Pfam" id="PF12884"/>
    </source>
</evidence>
<keyword evidence="5" id="KW-1185">Reference proteome</keyword>
<dbReference type="OrthoDB" id="8947034at2759"/>
<name>A0A0N4U7H2_DRAME</name>
<dbReference type="Pfam" id="PF12884">
    <property type="entry name" value="TORC_N"/>
    <property type="match status" value="1"/>
</dbReference>
<reference evidence="6" key="1">
    <citation type="submission" date="2017-02" db="UniProtKB">
        <authorList>
            <consortium name="WormBaseParasite"/>
        </authorList>
    </citation>
    <scope>IDENTIFICATION</scope>
</reference>
<feature type="compositionally biased region" description="Low complexity" evidence="1">
    <location>
        <begin position="51"/>
        <end position="60"/>
    </location>
</feature>
<dbReference type="GO" id="GO:0051289">
    <property type="term" value="P:protein homotetramerization"/>
    <property type="evidence" value="ECO:0007669"/>
    <property type="project" value="InterPro"/>
</dbReference>
<evidence type="ECO:0000313" key="4">
    <source>
        <dbReference type="Proteomes" id="UP000038040"/>
    </source>
</evidence>
<feature type="region of interest" description="Disordered" evidence="1">
    <location>
        <begin position="151"/>
        <end position="186"/>
    </location>
</feature>
<dbReference type="EMBL" id="UYYG01000001">
    <property type="protein sequence ID" value="VDN50189.1"/>
    <property type="molecule type" value="Genomic_DNA"/>
</dbReference>
<dbReference type="Proteomes" id="UP000274756">
    <property type="component" value="Unassembled WGS sequence"/>
</dbReference>
<organism evidence="4 6">
    <name type="scientific">Dracunculus medinensis</name>
    <name type="common">Guinea worm</name>
    <dbReference type="NCBI Taxonomy" id="318479"/>
    <lineage>
        <taxon>Eukaryota</taxon>
        <taxon>Metazoa</taxon>
        <taxon>Ecdysozoa</taxon>
        <taxon>Nematoda</taxon>
        <taxon>Chromadorea</taxon>
        <taxon>Rhabditida</taxon>
        <taxon>Spirurina</taxon>
        <taxon>Dracunculoidea</taxon>
        <taxon>Dracunculidae</taxon>
        <taxon>Dracunculus</taxon>
    </lineage>
</organism>
<evidence type="ECO:0000256" key="1">
    <source>
        <dbReference type="SAM" id="MobiDB-lite"/>
    </source>
</evidence>
<dbReference type="WBParaSite" id="DME_0000293301-mRNA-1">
    <property type="protein sequence ID" value="DME_0000293301-mRNA-1"/>
    <property type="gene ID" value="DME_0000293301"/>
</dbReference>
<feature type="region of interest" description="Disordered" evidence="1">
    <location>
        <begin position="51"/>
        <end position="92"/>
    </location>
</feature>
<feature type="compositionally biased region" description="Low complexity" evidence="1">
    <location>
        <begin position="1"/>
        <end position="14"/>
    </location>
</feature>
<dbReference type="InterPro" id="IPR024783">
    <property type="entry name" value="TORC_N"/>
</dbReference>
<evidence type="ECO:0000313" key="3">
    <source>
        <dbReference type="EMBL" id="VDN50189.1"/>
    </source>
</evidence>
<accession>A0A0N4U7H2</accession>
<proteinExistence type="predicted"/>
<sequence length="529" mass="58084">MSAASSSSSSSPSSQGIPRKFSEKIAIMERKSNEDHEVFQSVMRDIRAITSASSSLLSNSSKEREKAGRGREGRDEGQEGGAEDEPVATTTAVVPPQWTVSNNSRINFIGAGGSLPNVHEMLQQQQSIQNWQLWPNSVIQTSHNHQQYFQQEQQQHQPHHQHQQYHNYHHNRTRSPSSSSAAGVAAVAATTGTTAATMTTITQHYHPYRTNKTVIDQQQHGLLLPFDYYYNNKLAASSSASSPSSNNGFGEGIFGGIIGAGGGSGGEGRETGTSAHNHLQPPTLLYNKAFSDPTIHMNLNLYETSALQRSLNFECDVHRINQQQQQQHQQPQRMFDRSANVEQPSYLTMTKRNYSSNDMLVSSSLSSSPVAAAAIATNNMQISRPQQCSSRSSSTASSPCQSSQQYIYITCNSNTNNNNCNSNNDNNNLRAISTLTTPFTSIIDTSQSAPTSPLQYNAEIPTLISSWPSRNFSNSPDSLEIPNIVLTGTDGQLDCFQDLQDLHLDVNEIQQLLNNSNEVDGICETQLFH</sequence>
<reference evidence="3 5" key="2">
    <citation type="submission" date="2018-11" db="EMBL/GenBank/DDBJ databases">
        <authorList>
            <consortium name="Pathogen Informatics"/>
        </authorList>
    </citation>
    <scope>NUCLEOTIDE SEQUENCE [LARGE SCALE GENOMIC DNA]</scope>
</reference>
<feature type="region of interest" description="Disordered" evidence="1">
    <location>
        <begin position="1"/>
        <end position="23"/>
    </location>
</feature>
<feature type="compositionally biased region" description="Basic and acidic residues" evidence="1">
    <location>
        <begin position="61"/>
        <end position="77"/>
    </location>
</feature>
<dbReference type="Proteomes" id="UP000038040">
    <property type="component" value="Unplaced"/>
</dbReference>
<dbReference type="AlphaFoldDB" id="A0A0N4U7H2"/>